<evidence type="ECO:0000313" key="1">
    <source>
        <dbReference type="EMBL" id="CEK97564.1"/>
    </source>
</evidence>
<gene>
    <name evidence="1" type="primary">ORF216204</name>
</gene>
<organism evidence="1">
    <name type="scientific">Arion vulgaris</name>
    <dbReference type="NCBI Taxonomy" id="1028688"/>
    <lineage>
        <taxon>Eukaryota</taxon>
        <taxon>Metazoa</taxon>
        <taxon>Spiralia</taxon>
        <taxon>Lophotrochozoa</taxon>
        <taxon>Mollusca</taxon>
        <taxon>Gastropoda</taxon>
        <taxon>Heterobranchia</taxon>
        <taxon>Euthyneura</taxon>
        <taxon>Panpulmonata</taxon>
        <taxon>Eupulmonata</taxon>
        <taxon>Stylommatophora</taxon>
        <taxon>Helicina</taxon>
        <taxon>Arionoidea</taxon>
        <taxon>Arionidae</taxon>
        <taxon>Arion</taxon>
    </lineage>
</organism>
<protein>
    <submittedName>
        <fullName evidence="1">Uncharacterized protein</fullName>
    </submittedName>
</protein>
<dbReference type="EMBL" id="HACG01050699">
    <property type="protein sequence ID" value="CEK97564.1"/>
    <property type="molecule type" value="Transcribed_RNA"/>
</dbReference>
<feature type="non-terminal residue" evidence="1">
    <location>
        <position position="1"/>
    </location>
</feature>
<proteinExistence type="predicted"/>
<reference evidence="1" key="1">
    <citation type="submission" date="2014-12" db="EMBL/GenBank/DDBJ databases">
        <title>Insight into the proteome of Arion vulgaris.</title>
        <authorList>
            <person name="Aradska J."/>
            <person name="Bulat T."/>
            <person name="Smidak R."/>
            <person name="Sarate P."/>
            <person name="Gangsoo J."/>
            <person name="Sialana F."/>
            <person name="Bilban M."/>
            <person name="Lubec G."/>
        </authorList>
    </citation>
    <scope>NUCLEOTIDE SEQUENCE</scope>
    <source>
        <tissue evidence="1">Skin</tissue>
    </source>
</reference>
<name>A0A0B7BWJ0_9EUPU</name>
<sequence>NILLRLFMNPNRAHRTPKHWKMKEVFTAVFSCQEYRNLDHWQKSLRQNTLARAYVNIFLGEFS</sequence>
<accession>A0A0B7BWJ0</accession>
<dbReference type="AlphaFoldDB" id="A0A0B7BWJ0"/>